<dbReference type="Proteomes" id="UP000054107">
    <property type="component" value="Unassembled WGS sequence"/>
</dbReference>
<dbReference type="AlphaFoldDB" id="A0A0B7NSN2"/>
<sequence length="79" mass="8760">MITNDAQSTQFANEDEMSVGNVSLIAENIRNSVGHLKRLVQSSLVSSSNNVLGMEMLHDKIKNFISVMDPNSGLRIQRK</sequence>
<keyword evidence="2" id="KW-1185">Reference proteome</keyword>
<name>A0A0B7NSN2_9FUNG</name>
<evidence type="ECO:0000313" key="2">
    <source>
        <dbReference type="Proteomes" id="UP000054107"/>
    </source>
</evidence>
<proteinExistence type="predicted"/>
<gene>
    <name evidence="1" type="primary">PARPA_12269.1 scaffold 44939</name>
</gene>
<dbReference type="OrthoDB" id="10466466at2759"/>
<evidence type="ECO:0000313" key="1">
    <source>
        <dbReference type="EMBL" id="CEP17969.1"/>
    </source>
</evidence>
<accession>A0A0B7NSN2</accession>
<protein>
    <submittedName>
        <fullName evidence="1">Uncharacterized protein</fullName>
    </submittedName>
</protein>
<organism evidence="1 2">
    <name type="scientific">Parasitella parasitica</name>
    <dbReference type="NCBI Taxonomy" id="35722"/>
    <lineage>
        <taxon>Eukaryota</taxon>
        <taxon>Fungi</taxon>
        <taxon>Fungi incertae sedis</taxon>
        <taxon>Mucoromycota</taxon>
        <taxon>Mucoromycotina</taxon>
        <taxon>Mucoromycetes</taxon>
        <taxon>Mucorales</taxon>
        <taxon>Mucorineae</taxon>
        <taxon>Mucoraceae</taxon>
        <taxon>Parasitella</taxon>
    </lineage>
</organism>
<reference evidence="1 2" key="1">
    <citation type="submission" date="2014-09" db="EMBL/GenBank/DDBJ databases">
        <authorList>
            <person name="Ellenberger Sabrina"/>
        </authorList>
    </citation>
    <scope>NUCLEOTIDE SEQUENCE [LARGE SCALE GENOMIC DNA]</scope>
    <source>
        <strain evidence="1 2">CBS 412.66</strain>
    </source>
</reference>
<dbReference type="EMBL" id="LN733737">
    <property type="protein sequence ID" value="CEP17969.1"/>
    <property type="molecule type" value="Genomic_DNA"/>
</dbReference>